<keyword evidence="3" id="KW-1185">Reference proteome</keyword>
<dbReference type="SUPFAM" id="SSF46689">
    <property type="entry name" value="Homeodomain-like"/>
    <property type="match status" value="1"/>
</dbReference>
<dbReference type="InterPro" id="IPR009057">
    <property type="entry name" value="Homeodomain-like_sf"/>
</dbReference>
<accession>A0A3N4JHD9</accession>
<sequence>MVLILCSHAHKPIPSKHLSEWTRRRVYGLHERAMPLREISNYLNTPLTTVHETMAKGDQEGEGEREGGGRYPKTSQAQYDIINEEPLKNHDTTCKNIAKKIAPEVSKRTIRYGLVERNLKKWLAQERVHLDEQESHQDVPSLSFPCWSPLATIS</sequence>
<organism evidence="2 3">
    <name type="scientific">Choiromyces venosus 120613-1</name>
    <dbReference type="NCBI Taxonomy" id="1336337"/>
    <lineage>
        <taxon>Eukaryota</taxon>
        <taxon>Fungi</taxon>
        <taxon>Dikarya</taxon>
        <taxon>Ascomycota</taxon>
        <taxon>Pezizomycotina</taxon>
        <taxon>Pezizomycetes</taxon>
        <taxon>Pezizales</taxon>
        <taxon>Tuberaceae</taxon>
        <taxon>Choiromyces</taxon>
    </lineage>
</organism>
<reference evidence="2 3" key="1">
    <citation type="journal article" date="2018" name="Nat. Ecol. Evol.">
        <title>Pezizomycetes genomes reveal the molecular basis of ectomycorrhizal truffle lifestyle.</title>
        <authorList>
            <person name="Murat C."/>
            <person name="Payen T."/>
            <person name="Noel B."/>
            <person name="Kuo A."/>
            <person name="Morin E."/>
            <person name="Chen J."/>
            <person name="Kohler A."/>
            <person name="Krizsan K."/>
            <person name="Balestrini R."/>
            <person name="Da Silva C."/>
            <person name="Montanini B."/>
            <person name="Hainaut M."/>
            <person name="Levati E."/>
            <person name="Barry K.W."/>
            <person name="Belfiori B."/>
            <person name="Cichocki N."/>
            <person name="Clum A."/>
            <person name="Dockter R.B."/>
            <person name="Fauchery L."/>
            <person name="Guy J."/>
            <person name="Iotti M."/>
            <person name="Le Tacon F."/>
            <person name="Lindquist E.A."/>
            <person name="Lipzen A."/>
            <person name="Malagnac F."/>
            <person name="Mello A."/>
            <person name="Molinier V."/>
            <person name="Miyauchi S."/>
            <person name="Poulain J."/>
            <person name="Riccioni C."/>
            <person name="Rubini A."/>
            <person name="Sitrit Y."/>
            <person name="Splivallo R."/>
            <person name="Traeger S."/>
            <person name="Wang M."/>
            <person name="Zifcakova L."/>
            <person name="Wipf D."/>
            <person name="Zambonelli A."/>
            <person name="Paolocci F."/>
            <person name="Nowrousian M."/>
            <person name="Ottonello S."/>
            <person name="Baldrian P."/>
            <person name="Spatafora J.W."/>
            <person name="Henrissat B."/>
            <person name="Nagy L.G."/>
            <person name="Aury J.M."/>
            <person name="Wincker P."/>
            <person name="Grigoriev I.V."/>
            <person name="Bonfante P."/>
            <person name="Martin F.M."/>
        </authorList>
    </citation>
    <scope>NUCLEOTIDE SEQUENCE [LARGE SCALE GENOMIC DNA]</scope>
    <source>
        <strain evidence="2 3">120613-1</strain>
    </source>
</reference>
<evidence type="ECO:0000256" key="1">
    <source>
        <dbReference type="SAM" id="MobiDB-lite"/>
    </source>
</evidence>
<dbReference type="EMBL" id="ML120402">
    <property type="protein sequence ID" value="RPA97679.1"/>
    <property type="molecule type" value="Genomic_DNA"/>
</dbReference>
<name>A0A3N4JHD9_9PEZI</name>
<dbReference type="AlphaFoldDB" id="A0A3N4JHD9"/>
<feature type="compositionally biased region" description="Basic and acidic residues" evidence="1">
    <location>
        <begin position="54"/>
        <end position="68"/>
    </location>
</feature>
<gene>
    <name evidence="2" type="ORF">L873DRAFT_1102864</name>
</gene>
<protein>
    <submittedName>
        <fullName evidence="2">Uncharacterized protein</fullName>
    </submittedName>
</protein>
<evidence type="ECO:0000313" key="2">
    <source>
        <dbReference type="EMBL" id="RPA97679.1"/>
    </source>
</evidence>
<dbReference type="Proteomes" id="UP000276215">
    <property type="component" value="Unassembled WGS sequence"/>
</dbReference>
<evidence type="ECO:0000313" key="3">
    <source>
        <dbReference type="Proteomes" id="UP000276215"/>
    </source>
</evidence>
<proteinExistence type="predicted"/>
<dbReference type="OrthoDB" id="4173028at2759"/>
<feature type="region of interest" description="Disordered" evidence="1">
    <location>
        <begin position="54"/>
        <end position="75"/>
    </location>
</feature>